<comment type="caution">
    <text evidence="3">The sequence shown here is derived from an EMBL/GenBank/DDBJ whole genome shotgun (WGS) entry which is preliminary data.</text>
</comment>
<protein>
    <recommendedName>
        <fullName evidence="2">AB hydrolase-1 domain-containing protein</fullName>
    </recommendedName>
</protein>
<dbReference type="SUPFAM" id="SSF53474">
    <property type="entry name" value="alpha/beta-Hydrolases"/>
    <property type="match status" value="1"/>
</dbReference>
<reference evidence="4" key="1">
    <citation type="journal article" date="2019" name="Int. J. Syst. Evol. Microbiol.">
        <title>The Global Catalogue of Microorganisms (GCM) 10K type strain sequencing project: providing services to taxonomists for standard genome sequencing and annotation.</title>
        <authorList>
            <consortium name="The Broad Institute Genomics Platform"/>
            <consortium name="The Broad Institute Genome Sequencing Center for Infectious Disease"/>
            <person name="Wu L."/>
            <person name="Ma J."/>
        </authorList>
    </citation>
    <scope>NUCLEOTIDE SEQUENCE [LARGE SCALE GENOMIC DNA]</scope>
    <source>
        <strain evidence="4">JCM 11483</strain>
    </source>
</reference>
<dbReference type="Pfam" id="PF00561">
    <property type="entry name" value="Abhydrolase_1"/>
    <property type="match status" value="1"/>
</dbReference>
<dbReference type="InterPro" id="IPR029058">
    <property type="entry name" value="AB_hydrolase_fold"/>
</dbReference>
<proteinExistence type="predicted"/>
<dbReference type="PANTHER" id="PTHR43798">
    <property type="entry name" value="MONOACYLGLYCEROL LIPASE"/>
    <property type="match status" value="1"/>
</dbReference>
<feature type="domain" description="AB hydrolase-1" evidence="2">
    <location>
        <begin position="62"/>
        <end position="302"/>
    </location>
</feature>
<dbReference type="InterPro" id="IPR000073">
    <property type="entry name" value="AB_hydrolase_1"/>
</dbReference>
<organism evidence="3 4">
    <name type="scientific">Nesterenkonia halobia</name>
    <dbReference type="NCBI Taxonomy" id="37922"/>
    <lineage>
        <taxon>Bacteria</taxon>
        <taxon>Bacillati</taxon>
        <taxon>Actinomycetota</taxon>
        <taxon>Actinomycetes</taxon>
        <taxon>Micrococcales</taxon>
        <taxon>Micrococcaceae</taxon>
        <taxon>Nesterenkonia</taxon>
    </lineage>
</organism>
<keyword evidence="4" id="KW-1185">Reference proteome</keyword>
<accession>A0ABP6RFR3</accession>
<sequence>MPAATPAASADDGGASWTGAPPRTGEPATVTVDVGGRDHPVRVWRHAAPTTGSSDGSPARRLLLIHGFRGDHHGMALLADALADHEVLVPDLPGFGETAPVPGREHDLETYAAVVEGLAAALGLGAEDVLAGHSFGSLVVAAHAARTRRSWASLVLICPISDDIFTGSLLPGALSVEAFYAAARAVPEPAALRLLRCRPVIELTNLTMLTSRDAQIAAYVRDQHRRHFSGFSDRRTVDEAYRASSRHTVGEFAAALDLPVLLIGAARDQLSTAEGRRRLREALPQARLEVLRGVGHLVHYETPAPAARAIGRFLADLDAGVF</sequence>
<evidence type="ECO:0000256" key="1">
    <source>
        <dbReference type="SAM" id="MobiDB-lite"/>
    </source>
</evidence>
<dbReference type="Gene3D" id="3.40.50.1820">
    <property type="entry name" value="alpha/beta hydrolase"/>
    <property type="match status" value="1"/>
</dbReference>
<dbReference type="InterPro" id="IPR050266">
    <property type="entry name" value="AB_hydrolase_sf"/>
</dbReference>
<dbReference type="Proteomes" id="UP001501736">
    <property type="component" value="Unassembled WGS sequence"/>
</dbReference>
<evidence type="ECO:0000259" key="2">
    <source>
        <dbReference type="Pfam" id="PF00561"/>
    </source>
</evidence>
<dbReference type="EMBL" id="BAAAYG010000007">
    <property type="protein sequence ID" value="GAA3286126.1"/>
    <property type="molecule type" value="Genomic_DNA"/>
</dbReference>
<dbReference type="PANTHER" id="PTHR43798:SF33">
    <property type="entry name" value="HYDROLASE, PUTATIVE (AFU_ORTHOLOGUE AFUA_2G14860)-RELATED"/>
    <property type="match status" value="1"/>
</dbReference>
<evidence type="ECO:0000313" key="4">
    <source>
        <dbReference type="Proteomes" id="UP001501736"/>
    </source>
</evidence>
<name>A0ABP6RFR3_9MICC</name>
<evidence type="ECO:0000313" key="3">
    <source>
        <dbReference type="EMBL" id="GAA3286126.1"/>
    </source>
</evidence>
<gene>
    <name evidence="3" type="ORF">GCM10020260_20290</name>
</gene>
<feature type="region of interest" description="Disordered" evidence="1">
    <location>
        <begin position="1"/>
        <end position="29"/>
    </location>
</feature>